<evidence type="ECO:0000256" key="7">
    <source>
        <dbReference type="ARBA" id="ARBA00022741"/>
    </source>
</evidence>
<keyword evidence="4 13" id="KW-0963">Cytoplasm</keyword>
<comment type="cofactor">
    <cofactor evidence="13">
        <name>Mg(2+)</name>
        <dbReference type="ChEBI" id="CHEBI:18420"/>
    </cofactor>
    <text evidence="13">Binds 2 magnesium ions per tetramer.</text>
</comment>
<feature type="domain" description="Aminoacyl-transfer RNA synthetases class-II family profile" evidence="14">
    <location>
        <begin position="114"/>
        <end position="347"/>
    </location>
</feature>
<dbReference type="SUPFAM" id="SSF55681">
    <property type="entry name" value="Class II aaRS and biotin synthetases"/>
    <property type="match status" value="1"/>
</dbReference>
<evidence type="ECO:0000256" key="10">
    <source>
        <dbReference type="ARBA" id="ARBA00022917"/>
    </source>
</evidence>
<dbReference type="PANTHER" id="PTHR11538:SF41">
    <property type="entry name" value="PHENYLALANINE--TRNA LIGASE, MITOCHONDRIAL"/>
    <property type="match status" value="1"/>
</dbReference>
<keyword evidence="9 13" id="KW-0460">Magnesium</keyword>
<evidence type="ECO:0000256" key="8">
    <source>
        <dbReference type="ARBA" id="ARBA00022840"/>
    </source>
</evidence>
<gene>
    <name evidence="13" type="primary">pheS</name>
    <name evidence="15" type="ORF">A2633_06505</name>
</gene>
<dbReference type="CDD" id="cd00496">
    <property type="entry name" value="PheRS_alpha_core"/>
    <property type="match status" value="1"/>
</dbReference>
<dbReference type="InterPro" id="IPR022911">
    <property type="entry name" value="Phe_tRNA_ligase_alpha1_bac"/>
</dbReference>
<keyword evidence="11 13" id="KW-0030">Aminoacyl-tRNA synthetase</keyword>
<dbReference type="InterPro" id="IPR045864">
    <property type="entry name" value="aa-tRNA-synth_II/BPL/LPL"/>
</dbReference>
<proteinExistence type="inferred from homology"/>
<evidence type="ECO:0000256" key="9">
    <source>
        <dbReference type="ARBA" id="ARBA00022842"/>
    </source>
</evidence>
<dbReference type="InterPro" id="IPR010978">
    <property type="entry name" value="tRNA-bd_arm"/>
</dbReference>
<keyword evidence="6 13" id="KW-0479">Metal-binding</keyword>
<evidence type="ECO:0000313" key="16">
    <source>
        <dbReference type="Proteomes" id="UP000177152"/>
    </source>
</evidence>
<dbReference type="GO" id="GO:0005524">
    <property type="term" value="F:ATP binding"/>
    <property type="evidence" value="ECO:0007669"/>
    <property type="project" value="UniProtKB-UniRule"/>
</dbReference>
<keyword evidence="10 13" id="KW-0648">Protein biosynthesis</keyword>
<dbReference type="GO" id="GO:0000287">
    <property type="term" value="F:magnesium ion binding"/>
    <property type="evidence" value="ECO:0007669"/>
    <property type="project" value="UniProtKB-UniRule"/>
</dbReference>
<dbReference type="Pfam" id="PF01409">
    <property type="entry name" value="tRNA-synt_2d"/>
    <property type="match status" value="1"/>
</dbReference>
<evidence type="ECO:0000259" key="14">
    <source>
        <dbReference type="PROSITE" id="PS50862"/>
    </source>
</evidence>
<name>A0A1G2KAS2_9BACT</name>
<dbReference type="EC" id="6.1.1.20" evidence="13"/>
<comment type="catalytic activity">
    <reaction evidence="12 13">
        <text>tRNA(Phe) + L-phenylalanine + ATP = L-phenylalanyl-tRNA(Phe) + AMP + diphosphate + H(+)</text>
        <dbReference type="Rhea" id="RHEA:19413"/>
        <dbReference type="Rhea" id="RHEA-COMP:9668"/>
        <dbReference type="Rhea" id="RHEA-COMP:9699"/>
        <dbReference type="ChEBI" id="CHEBI:15378"/>
        <dbReference type="ChEBI" id="CHEBI:30616"/>
        <dbReference type="ChEBI" id="CHEBI:33019"/>
        <dbReference type="ChEBI" id="CHEBI:58095"/>
        <dbReference type="ChEBI" id="CHEBI:78442"/>
        <dbReference type="ChEBI" id="CHEBI:78531"/>
        <dbReference type="ChEBI" id="CHEBI:456215"/>
        <dbReference type="EC" id="6.1.1.20"/>
    </reaction>
</comment>
<accession>A0A1G2KAS2</accession>
<protein>
    <recommendedName>
        <fullName evidence="13">Phenylalanine--tRNA ligase alpha subunit</fullName>
        <ecNumber evidence="13">6.1.1.20</ecNumber>
    </recommendedName>
    <alternativeName>
        <fullName evidence="13">Phenylalanyl-tRNA synthetase alpha subunit</fullName>
        <shortName evidence="13">PheRS</shortName>
    </alternativeName>
</protein>
<comment type="similarity">
    <text evidence="2 13">Belongs to the class-II aminoacyl-tRNA synthetase family. Phe-tRNA synthetase alpha subunit type 1 subfamily.</text>
</comment>
<keyword evidence="5 13" id="KW-0436">Ligase</keyword>
<dbReference type="SUPFAM" id="SSF46589">
    <property type="entry name" value="tRNA-binding arm"/>
    <property type="match status" value="1"/>
</dbReference>
<dbReference type="InterPro" id="IPR004529">
    <property type="entry name" value="Phe-tRNA-synth_IIc_asu"/>
</dbReference>
<evidence type="ECO:0000256" key="13">
    <source>
        <dbReference type="HAMAP-Rule" id="MF_00281"/>
    </source>
</evidence>
<dbReference type="AlphaFoldDB" id="A0A1G2KAS2"/>
<organism evidence="15 16">
    <name type="scientific">Candidatus Sungbacteria bacterium RIFCSPHIGHO2_01_FULL_47_32</name>
    <dbReference type="NCBI Taxonomy" id="1802264"/>
    <lineage>
        <taxon>Bacteria</taxon>
        <taxon>Candidatus Sungiibacteriota</taxon>
    </lineage>
</organism>
<evidence type="ECO:0000256" key="1">
    <source>
        <dbReference type="ARBA" id="ARBA00004496"/>
    </source>
</evidence>
<dbReference type="HAMAP" id="MF_00281">
    <property type="entry name" value="Phe_tRNA_synth_alpha1"/>
    <property type="match status" value="1"/>
</dbReference>
<dbReference type="Gene3D" id="3.30.930.10">
    <property type="entry name" value="Bira Bifunctional Protein, Domain 2"/>
    <property type="match status" value="1"/>
</dbReference>
<dbReference type="GO" id="GO:0004826">
    <property type="term" value="F:phenylalanine-tRNA ligase activity"/>
    <property type="evidence" value="ECO:0007669"/>
    <property type="project" value="UniProtKB-UniRule"/>
</dbReference>
<reference evidence="15 16" key="1">
    <citation type="journal article" date="2016" name="Nat. Commun.">
        <title>Thousands of microbial genomes shed light on interconnected biogeochemical processes in an aquifer system.</title>
        <authorList>
            <person name="Anantharaman K."/>
            <person name="Brown C.T."/>
            <person name="Hug L.A."/>
            <person name="Sharon I."/>
            <person name="Castelle C.J."/>
            <person name="Probst A.J."/>
            <person name="Thomas B.C."/>
            <person name="Singh A."/>
            <person name="Wilkins M.J."/>
            <person name="Karaoz U."/>
            <person name="Brodie E.L."/>
            <person name="Williams K.H."/>
            <person name="Hubbard S.S."/>
            <person name="Banfield J.F."/>
        </authorList>
    </citation>
    <scope>NUCLEOTIDE SEQUENCE [LARGE SCALE GENOMIC DNA]</scope>
</reference>
<sequence>MVKEIKKIEDSAGSEIPTAKNREELEELRIKFLGREKGALTLILRSLKTLPDADKKRVGEEANKLRGVIEGLFAARTEELKRTETESILKKEWLDVTRPGKKGPHGHLHPVTLVRREVEKIFASMGFGVVEGPEVETEWYNFDALNIPVDHPARDMVDTFFLKNPKGKNQSPKLLLRTHTSPVQIRYMQKHNSPLRIIVPGRVYRYEATDASHDIQFQQVEGLMVDKNVSVANFKGVVLEFFKKLFGMNVEIRLRPSFFPFTEPSFEIDISCIACNKKGCSICKKTGWLEVMGAGMVHPKVFEAAGYAPGNQQGFAFGFGLDRVTMMKYKIPDIRLFHSGDIRFLKQF</sequence>
<comment type="subcellular location">
    <subcellularLocation>
        <location evidence="1 13">Cytoplasm</location>
    </subcellularLocation>
</comment>
<comment type="subunit">
    <text evidence="3 13">Tetramer of two alpha and two beta subunits.</text>
</comment>
<keyword evidence="7 13" id="KW-0547">Nucleotide-binding</keyword>
<evidence type="ECO:0000256" key="3">
    <source>
        <dbReference type="ARBA" id="ARBA00011209"/>
    </source>
</evidence>
<dbReference type="GO" id="GO:0005737">
    <property type="term" value="C:cytoplasm"/>
    <property type="evidence" value="ECO:0007669"/>
    <property type="project" value="UniProtKB-SubCell"/>
</dbReference>
<dbReference type="FunFam" id="3.30.930.10:FF:000089">
    <property type="entry name" value="Phenylalanine--tRNA ligase alpha subunit"/>
    <property type="match status" value="1"/>
</dbReference>
<dbReference type="EMBL" id="MHQC01000007">
    <property type="protein sequence ID" value="OGZ95560.1"/>
    <property type="molecule type" value="Genomic_DNA"/>
</dbReference>
<dbReference type="PROSITE" id="PS50862">
    <property type="entry name" value="AA_TRNA_LIGASE_II"/>
    <property type="match status" value="1"/>
</dbReference>
<evidence type="ECO:0000256" key="4">
    <source>
        <dbReference type="ARBA" id="ARBA00022490"/>
    </source>
</evidence>
<evidence type="ECO:0000256" key="6">
    <source>
        <dbReference type="ARBA" id="ARBA00022723"/>
    </source>
</evidence>
<evidence type="ECO:0000256" key="2">
    <source>
        <dbReference type="ARBA" id="ARBA00010207"/>
    </source>
</evidence>
<dbReference type="InterPro" id="IPR002319">
    <property type="entry name" value="Phenylalanyl-tRNA_Synthase"/>
</dbReference>
<feature type="binding site" evidence="13">
    <location>
        <position position="263"/>
    </location>
    <ligand>
        <name>Mg(2+)</name>
        <dbReference type="ChEBI" id="CHEBI:18420"/>
        <note>shared with beta subunit</note>
    </ligand>
</feature>
<dbReference type="Proteomes" id="UP000177152">
    <property type="component" value="Unassembled WGS sequence"/>
</dbReference>
<dbReference type="NCBIfam" id="TIGR00468">
    <property type="entry name" value="pheS"/>
    <property type="match status" value="1"/>
</dbReference>
<dbReference type="InterPro" id="IPR004188">
    <property type="entry name" value="Phe-tRNA_ligase_II_N"/>
</dbReference>
<comment type="caution">
    <text evidence="15">The sequence shown here is derived from an EMBL/GenBank/DDBJ whole genome shotgun (WGS) entry which is preliminary data.</text>
</comment>
<dbReference type="InterPro" id="IPR006195">
    <property type="entry name" value="aa-tRNA-synth_II"/>
</dbReference>
<dbReference type="PANTHER" id="PTHR11538">
    <property type="entry name" value="PHENYLALANYL-TRNA SYNTHETASE"/>
    <property type="match status" value="1"/>
</dbReference>
<evidence type="ECO:0000256" key="11">
    <source>
        <dbReference type="ARBA" id="ARBA00023146"/>
    </source>
</evidence>
<evidence type="ECO:0000313" key="15">
    <source>
        <dbReference type="EMBL" id="OGZ95560.1"/>
    </source>
</evidence>
<keyword evidence="8 13" id="KW-0067">ATP-binding</keyword>
<dbReference type="GO" id="GO:0006432">
    <property type="term" value="P:phenylalanyl-tRNA aminoacylation"/>
    <property type="evidence" value="ECO:0007669"/>
    <property type="project" value="UniProtKB-UniRule"/>
</dbReference>
<dbReference type="GO" id="GO:0000049">
    <property type="term" value="F:tRNA binding"/>
    <property type="evidence" value="ECO:0007669"/>
    <property type="project" value="InterPro"/>
</dbReference>
<dbReference type="Pfam" id="PF02912">
    <property type="entry name" value="Phe_tRNA-synt_N"/>
    <property type="match status" value="1"/>
</dbReference>
<evidence type="ECO:0000256" key="12">
    <source>
        <dbReference type="ARBA" id="ARBA00049255"/>
    </source>
</evidence>
<evidence type="ECO:0000256" key="5">
    <source>
        <dbReference type="ARBA" id="ARBA00022598"/>
    </source>
</evidence>